<dbReference type="SUPFAM" id="SSF48452">
    <property type="entry name" value="TPR-like"/>
    <property type="match status" value="1"/>
</dbReference>
<keyword evidence="1" id="KW-0802">TPR repeat</keyword>
<evidence type="ECO:0000313" key="3">
    <source>
        <dbReference type="EMBL" id="QUV94727.1"/>
    </source>
</evidence>
<feature type="compositionally biased region" description="Basic and acidic residues" evidence="2">
    <location>
        <begin position="165"/>
        <end position="189"/>
    </location>
</feature>
<name>A0ABX8B2A0_9BACT</name>
<dbReference type="InterPro" id="IPR008969">
    <property type="entry name" value="CarboxyPept-like_regulatory"/>
</dbReference>
<protein>
    <submittedName>
        <fullName evidence="3">Carboxypeptidase regulatory-like domain-containing protein</fullName>
    </submittedName>
</protein>
<sequence length="431" mass="47304">MRYYAKQFGHYAKQFGYAGLRLCGLALCVGLLGTAVWAQNGAIRGTVYYQENANAKPKPRPGVEILILRQDIKGQLKTKTDKKGTYFYTVQAFGTYVVVAHGAGYKHQVKPPVRITSTEPVQIDITLTPGDGRLPPVEQLLAEAQGGGTPETPPPAPAAPPEPTAEEKEAAAKLKAERERIEKENERARNINEQLRTLMDSGNTAFNRGDYETAASDYRKALALDDNQPGFLGNLASATLQIAVQHFNAKRRDEARKAFQESGDAAARAVALNDAQPADRRDPTYRSKAAEAYRFLAELYGDAEAGEKAAKFYIELADMQTDAKKRNEMRVRAGDSYRFAGKFKQADEFYRAVLQEDANNIPAMNGLAMSLLSSDPELLDPNKAGEAIALFEMVAAKATDPNLKQSAQASAEYIRTTAKEIVRPKPGRKKN</sequence>
<feature type="compositionally biased region" description="Pro residues" evidence="2">
    <location>
        <begin position="151"/>
        <end position="163"/>
    </location>
</feature>
<dbReference type="InterPro" id="IPR019734">
    <property type="entry name" value="TPR_rpt"/>
</dbReference>
<evidence type="ECO:0000313" key="4">
    <source>
        <dbReference type="Proteomes" id="UP000677668"/>
    </source>
</evidence>
<evidence type="ECO:0000256" key="1">
    <source>
        <dbReference type="PROSITE-ProRule" id="PRU00339"/>
    </source>
</evidence>
<dbReference type="PROSITE" id="PS50005">
    <property type="entry name" value="TPR"/>
    <property type="match status" value="1"/>
</dbReference>
<dbReference type="InterPro" id="IPR011990">
    <property type="entry name" value="TPR-like_helical_dom_sf"/>
</dbReference>
<reference evidence="3 4" key="1">
    <citation type="submission" date="2021-03" db="EMBL/GenBank/DDBJ databases">
        <title>Genomic and phenotypic characterization of Chloracidobacterium isolates provides evidence for multiple species.</title>
        <authorList>
            <person name="Saini M.K."/>
            <person name="Costas A.M.G."/>
            <person name="Tank M."/>
            <person name="Bryant D.A."/>
        </authorList>
    </citation>
    <scope>NUCLEOTIDE SEQUENCE [LARGE SCALE GENOMIC DNA]</scope>
    <source>
        <strain evidence="3 4">N</strain>
    </source>
</reference>
<accession>A0ABX8B2A0</accession>
<dbReference type="EMBL" id="CP072642">
    <property type="protein sequence ID" value="QUV94727.1"/>
    <property type="molecule type" value="Genomic_DNA"/>
</dbReference>
<gene>
    <name evidence="3" type="ORF">J8C05_04575</name>
</gene>
<dbReference type="Pfam" id="PF13620">
    <property type="entry name" value="CarboxypepD_reg"/>
    <property type="match status" value="1"/>
</dbReference>
<feature type="repeat" description="TPR" evidence="1">
    <location>
        <begin position="195"/>
        <end position="228"/>
    </location>
</feature>
<proteinExistence type="predicted"/>
<keyword evidence="4" id="KW-1185">Reference proteome</keyword>
<organism evidence="3 4">
    <name type="scientific">Chloracidobacterium sp. N</name>
    <dbReference type="NCBI Taxonomy" id="2821540"/>
    <lineage>
        <taxon>Bacteria</taxon>
        <taxon>Pseudomonadati</taxon>
        <taxon>Acidobacteriota</taxon>
        <taxon>Terriglobia</taxon>
        <taxon>Terriglobales</taxon>
        <taxon>Acidobacteriaceae</taxon>
        <taxon>Chloracidobacterium</taxon>
        <taxon>Chloracidobacterium aggregatum</taxon>
    </lineage>
</organism>
<dbReference type="RefSeq" id="WP_211422998.1">
    <property type="nucleotide sequence ID" value="NZ_CP072642.1"/>
</dbReference>
<dbReference type="Proteomes" id="UP000677668">
    <property type="component" value="Chromosome 1"/>
</dbReference>
<dbReference type="SMART" id="SM00028">
    <property type="entry name" value="TPR"/>
    <property type="match status" value="3"/>
</dbReference>
<dbReference type="SUPFAM" id="SSF49464">
    <property type="entry name" value="Carboxypeptidase regulatory domain-like"/>
    <property type="match status" value="1"/>
</dbReference>
<dbReference type="Gene3D" id="1.25.40.10">
    <property type="entry name" value="Tetratricopeptide repeat domain"/>
    <property type="match status" value="1"/>
</dbReference>
<dbReference type="Gene3D" id="2.60.40.1120">
    <property type="entry name" value="Carboxypeptidase-like, regulatory domain"/>
    <property type="match status" value="1"/>
</dbReference>
<evidence type="ECO:0000256" key="2">
    <source>
        <dbReference type="SAM" id="MobiDB-lite"/>
    </source>
</evidence>
<dbReference type="Pfam" id="PF13181">
    <property type="entry name" value="TPR_8"/>
    <property type="match status" value="2"/>
</dbReference>
<feature type="region of interest" description="Disordered" evidence="2">
    <location>
        <begin position="144"/>
        <end position="189"/>
    </location>
</feature>